<feature type="chain" id="PRO_5042065054" description="Peptidase S1 domain-containing protein" evidence="5">
    <location>
        <begin position="22"/>
        <end position="691"/>
    </location>
</feature>
<comment type="caution">
    <text evidence="7">The sequence shown here is derived from an EMBL/GenBank/DDBJ whole genome shotgun (WGS) entry which is preliminary data.</text>
</comment>
<dbReference type="InterPro" id="IPR050430">
    <property type="entry name" value="Peptidase_S1"/>
</dbReference>
<proteinExistence type="inferred from homology"/>
<dbReference type="AlphaFoldDB" id="A0AAD3D295"/>
<evidence type="ECO:0000313" key="8">
    <source>
        <dbReference type="Proteomes" id="UP001054902"/>
    </source>
</evidence>
<dbReference type="Proteomes" id="UP001054902">
    <property type="component" value="Unassembled WGS sequence"/>
</dbReference>
<gene>
    <name evidence="7" type="ORF">CTEN210_11671</name>
</gene>
<dbReference type="PANTHER" id="PTHR24276">
    <property type="entry name" value="POLYSERASE-RELATED"/>
    <property type="match status" value="1"/>
</dbReference>
<dbReference type="CDD" id="cd00190">
    <property type="entry name" value="Tryp_SPc"/>
    <property type="match status" value="1"/>
</dbReference>
<dbReference type="PROSITE" id="PS00135">
    <property type="entry name" value="TRYPSIN_SER"/>
    <property type="match status" value="1"/>
</dbReference>
<dbReference type="InterPro" id="IPR001254">
    <property type="entry name" value="Trypsin_dom"/>
</dbReference>
<keyword evidence="2" id="KW-0843">Virulence</keyword>
<dbReference type="GO" id="GO:0004252">
    <property type="term" value="F:serine-type endopeptidase activity"/>
    <property type="evidence" value="ECO:0007669"/>
    <property type="project" value="InterPro"/>
</dbReference>
<evidence type="ECO:0000259" key="6">
    <source>
        <dbReference type="PROSITE" id="PS50240"/>
    </source>
</evidence>
<comment type="similarity">
    <text evidence="1">Belongs to the peptidase S1 family.</text>
</comment>
<dbReference type="InterPro" id="IPR033116">
    <property type="entry name" value="TRYPSIN_SER"/>
</dbReference>
<keyword evidence="4" id="KW-0645">Protease</keyword>
<dbReference type="Gene3D" id="2.40.10.10">
    <property type="entry name" value="Trypsin-like serine proteases"/>
    <property type="match status" value="1"/>
</dbReference>
<dbReference type="PROSITE" id="PS50240">
    <property type="entry name" value="TRYPSIN_DOM"/>
    <property type="match status" value="1"/>
</dbReference>
<dbReference type="FunFam" id="2.40.10.10:FF:000002">
    <property type="entry name" value="Transmembrane protease serine"/>
    <property type="match status" value="1"/>
</dbReference>
<dbReference type="InterPro" id="IPR001314">
    <property type="entry name" value="Peptidase_S1A"/>
</dbReference>
<keyword evidence="4" id="KW-0720">Serine protease</keyword>
<keyword evidence="4" id="KW-0378">Hydrolase</keyword>
<reference evidence="7 8" key="1">
    <citation type="journal article" date="2021" name="Sci. Rep.">
        <title>The genome of the diatom Chaetoceros tenuissimus carries an ancient integrated fragment of an extant virus.</title>
        <authorList>
            <person name="Hongo Y."/>
            <person name="Kimura K."/>
            <person name="Takaki Y."/>
            <person name="Yoshida Y."/>
            <person name="Baba S."/>
            <person name="Kobayashi G."/>
            <person name="Nagasaki K."/>
            <person name="Hano T."/>
            <person name="Tomaru Y."/>
        </authorList>
    </citation>
    <scope>NUCLEOTIDE SEQUENCE [LARGE SCALE GENOMIC DNA]</scope>
    <source>
        <strain evidence="7 8">NIES-3715</strain>
    </source>
</reference>
<organism evidence="7 8">
    <name type="scientific">Chaetoceros tenuissimus</name>
    <dbReference type="NCBI Taxonomy" id="426638"/>
    <lineage>
        <taxon>Eukaryota</taxon>
        <taxon>Sar</taxon>
        <taxon>Stramenopiles</taxon>
        <taxon>Ochrophyta</taxon>
        <taxon>Bacillariophyta</taxon>
        <taxon>Coscinodiscophyceae</taxon>
        <taxon>Chaetocerotophycidae</taxon>
        <taxon>Chaetocerotales</taxon>
        <taxon>Chaetocerotaceae</taxon>
        <taxon>Chaetoceros</taxon>
    </lineage>
</organism>
<dbReference type="SMART" id="SM00020">
    <property type="entry name" value="Tryp_SPc"/>
    <property type="match status" value="1"/>
</dbReference>
<dbReference type="InterPro" id="IPR018114">
    <property type="entry name" value="TRYPSIN_HIS"/>
</dbReference>
<dbReference type="PRINTS" id="PR00722">
    <property type="entry name" value="CHYMOTRYPSIN"/>
</dbReference>
<dbReference type="GO" id="GO:0006508">
    <property type="term" value="P:proteolysis"/>
    <property type="evidence" value="ECO:0007669"/>
    <property type="project" value="UniProtKB-KW"/>
</dbReference>
<keyword evidence="8" id="KW-1185">Reference proteome</keyword>
<evidence type="ECO:0000256" key="2">
    <source>
        <dbReference type="ARBA" id="ARBA00023026"/>
    </source>
</evidence>
<protein>
    <recommendedName>
        <fullName evidence="6">Peptidase S1 domain-containing protein</fullName>
    </recommendedName>
</protein>
<dbReference type="EMBL" id="BLLK01000047">
    <property type="protein sequence ID" value="GFH55195.1"/>
    <property type="molecule type" value="Genomic_DNA"/>
</dbReference>
<evidence type="ECO:0000256" key="3">
    <source>
        <dbReference type="ARBA" id="ARBA00023157"/>
    </source>
</evidence>
<accession>A0AAD3D295</accession>
<dbReference type="InterPro" id="IPR043504">
    <property type="entry name" value="Peptidase_S1_PA_chymotrypsin"/>
</dbReference>
<evidence type="ECO:0000313" key="7">
    <source>
        <dbReference type="EMBL" id="GFH55195.1"/>
    </source>
</evidence>
<dbReference type="PANTHER" id="PTHR24276:SF91">
    <property type="entry name" value="AT26814P-RELATED"/>
    <property type="match status" value="1"/>
</dbReference>
<sequence length="691" mass="74745">MKVINFASFLLLSCQLSNIAAESTSLPKHKESIKCILPQHQHSTICKKWFQSLHQVTRKYNEAKKKSLKYSTERIVNGVNAPEGEYPWFAKALFGSSPYEQWGGCGGMLVAPDYVLTAAHCTIDNAYTAWQIGALSNPIRGENGGQYYEILTVKYKLEHPDYNRNTYDNDFALVKLTRESTIKPVDMDLKGVVNSFTQDKKLWPIGFGTLASGGDIPNWLQHVEVSFVPKNTCKNNYGSMITDNMICAADPGEDSCQGDSGGPLYDKQSKKLVGVVSWGYGCASPGYPGVYAKVSQQAQWIKETICSDTTADLDYCEGLTSRPTGTPTQSPTASPSISPAPTALCFDSPNWTDLYGDGCDWYSEYSCSIYGSGYAGLSGVTANEACCVCGGGNGNGDGSSPTTSPPTASPISSGPTVQCFDTADWVDSWNDDCSWYTSGDICEAYGYYAGPSGLNAQQACCSCGGGNSGSEDGPQYTCSDFSGFSDAWGDTCSWYVGNEQFCEYYANTEGLTASDACCTCGGGDTVEFEDVEGEQCEDYSDFVDFGNDDCSWYDSDYSCDLYGSYVNNDGVSANEACCQCGGGLISLAGEAIDDIVCIDSPTRLLVNKVNKKSCNWVGKKLERCDKNNIKSHCPLTCGVCDEFKCEDSGRKFFLPNGNVKKCGWVARANTEERCALEGVAETCRKTCGMCE</sequence>
<keyword evidence="5" id="KW-0732">Signal</keyword>
<name>A0AAD3D295_9STRA</name>
<evidence type="ECO:0000256" key="4">
    <source>
        <dbReference type="RuleBase" id="RU363034"/>
    </source>
</evidence>
<evidence type="ECO:0000256" key="1">
    <source>
        <dbReference type="ARBA" id="ARBA00007664"/>
    </source>
</evidence>
<dbReference type="PROSITE" id="PS00134">
    <property type="entry name" value="TRYPSIN_HIS"/>
    <property type="match status" value="1"/>
</dbReference>
<dbReference type="InterPro" id="IPR009003">
    <property type="entry name" value="Peptidase_S1_PA"/>
</dbReference>
<evidence type="ECO:0000256" key="5">
    <source>
        <dbReference type="SAM" id="SignalP"/>
    </source>
</evidence>
<keyword evidence="3" id="KW-1015">Disulfide bond</keyword>
<feature type="domain" description="Peptidase S1" evidence="6">
    <location>
        <begin position="75"/>
        <end position="306"/>
    </location>
</feature>
<dbReference type="Pfam" id="PF00089">
    <property type="entry name" value="Trypsin"/>
    <property type="match status" value="1"/>
</dbReference>
<feature type="signal peptide" evidence="5">
    <location>
        <begin position="1"/>
        <end position="21"/>
    </location>
</feature>
<dbReference type="SUPFAM" id="SSF50494">
    <property type="entry name" value="Trypsin-like serine proteases"/>
    <property type="match status" value="1"/>
</dbReference>